<dbReference type="Pfam" id="PF16925">
    <property type="entry name" value="TetR_C_13"/>
    <property type="match status" value="1"/>
</dbReference>
<feature type="domain" description="HTH tetR-type" evidence="5">
    <location>
        <begin position="6"/>
        <end position="66"/>
    </location>
</feature>
<reference evidence="6 7" key="1">
    <citation type="submission" date="2014-07" db="EMBL/GenBank/DDBJ databases">
        <title>Complete genome sequence of Corynebacterium atypicum DSM 44849: identifiction of the mycolic acid biosynthesis genes.</title>
        <authorList>
            <person name="Tippelt A."/>
            <person name="Mollmann S."/>
            <person name="Albersmeier A."/>
            <person name="Jaenicke S."/>
            <person name="Ruckert C."/>
            <person name="Tauch A."/>
        </authorList>
    </citation>
    <scope>NUCLEOTIDE SEQUENCE [LARGE SCALE GENOMIC DNA]</scope>
    <source>
        <strain evidence="6 7">R2070</strain>
    </source>
</reference>
<dbReference type="Proteomes" id="UP000028504">
    <property type="component" value="Chromosome"/>
</dbReference>
<dbReference type="PROSITE" id="PS50977">
    <property type="entry name" value="HTH_TETR_2"/>
    <property type="match status" value="1"/>
</dbReference>
<protein>
    <recommendedName>
        <fullName evidence="5">HTH tetR-type domain-containing protein</fullName>
    </recommendedName>
</protein>
<dbReference type="Pfam" id="PF00440">
    <property type="entry name" value="TetR_N"/>
    <property type="match status" value="1"/>
</dbReference>
<dbReference type="InterPro" id="IPR036271">
    <property type="entry name" value="Tet_transcr_reg_TetR-rel_C_sf"/>
</dbReference>
<keyword evidence="1" id="KW-0805">Transcription regulation</keyword>
<organism evidence="6 7">
    <name type="scientific">Corynebacterium atypicum</name>
    <dbReference type="NCBI Taxonomy" id="191610"/>
    <lineage>
        <taxon>Bacteria</taxon>
        <taxon>Bacillati</taxon>
        <taxon>Actinomycetota</taxon>
        <taxon>Actinomycetes</taxon>
        <taxon>Mycobacteriales</taxon>
        <taxon>Corynebacteriaceae</taxon>
        <taxon>Corynebacterium</taxon>
    </lineage>
</organism>
<evidence type="ECO:0000256" key="4">
    <source>
        <dbReference type="PROSITE-ProRule" id="PRU00335"/>
    </source>
</evidence>
<name>A0ABM5QN86_9CORY</name>
<keyword evidence="2 4" id="KW-0238">DNA-binding</keyword>
<dbReference type="Gene3D" id="1.10.357.10">
    <property type="entry name" value="Tetracycline Repressor, domain 2"/>
    <property type="match status" value="1"/>
</dbReference>
<dbReference type="InterPro" id="IPR011075">
    <property type="entry name" value="TetR_C"/>
</dbReference>
<keyword evidence="3" id="KW-0804">Transcription</keyword>
<dbReference type="InterPro" id="IPR001647">
    <property type="entry name" value="HTH_TetR"/>
</dbReference>
<dbReference type="SUPFAM" id="SSF48498">
    <property type="entry name" value="Tetracyclin repressor-like, C-terminal domain"/>
    <property type="match status" value="1"/>
</dbReference>
<evidence type="ECO:0000256" key="2">
    <source>
        <dbReference type="ARBA" id="ARBA00023125"/>
    </source>
</evidence>
<evidence type="ECO:0000259" key="5">
    <source>
        <dbReference type="PROSITE" id="PS50977"/>
    </source>
</evidence>
<dbReference type="PANTHER" id="PTHR47506">
    <property type="entry name" value="TRANSCRIPTIONAL REGULATORY PROTEIN"/>
    <property type="match status" value="1"/>
</dbReference>
<evidence type="ECO:0000256" key="1">
    <source>
        <dbReference type="ARBA" id="ARBA00023015"/>
    </source>
</evidence>
<dbReference type="EMBL" id="CP008944">
    <property type="protein sequence ID" value="AIG64246.1"/>
    <property type="molecule type" value="Genomic_DNA"/>
</dbReference>
<dbReference type="SUPFAM" id="SSF46689">
    <property type="entry name" value="Homeodomain-like"/>
    <property type="match status" value="1"/>
</dbReference>
<dbReference type="InterPro" id="IPR009057">
    <property type="entry name" value="Homeodomain-like_sf"/>
</dbReference>
<accession>A0ABM5QN86</accession>
<evidence type="ECO:0000313" key="6">
    <source>
        <dbReference type="EMBL" id="AIG64246.1"/>
    </source>
</evidence>
<evidence type="ECO:0000256" key="3">
    <source>
        <dbReference type="ARBA" id="ARBA00023163"/>
    </source>
</evidence>
<gene>
    <name evidence="6" type="ORF">CATYP_06025</name>
</gene>
<dbReference type="PANTHER" id="PTHR47506:SF10">
    <property type="entry name" value="TRANSCRIPTIONAL REGULATORY PROTEIN"/>
    <property type="match status" value="1"/>
</dbReference>
<feature type="DNA-binding region" description="H-T-H motif" evidence="4">
    <location>
        <begin position="29"/>
        <end position="48"/>
    </location>
</feature>
<evidence type="ECO:0000313" key="7">
    <source>
        <dbReference type="Proteomes" id="UP000028504"/>
    </source>
</evidence>
<dbReference type="Gene3D" id="1.10.10.60">
    <property type="entry name" value="Homeodomain-like"/>
    <property type="match status" value="1"/>
</dbReference>
<proteinExistence type="predicted"/>
<sequence>MARAPEFDREEALAKAMRTFWQRGYESTSMADLLNATGLSRSSLYSTFGSKHALFVEAYDLYRRERTEKLEATLEQHPAPEGIRTFFQEIIDGAHHFPYNLGCMTTNQAAELAPSDDEVFARVDADNLLLETAFTKHIRAGQAAGSVPSHIDAAEAARAFVAAFSGFQLTVRAGLERTKQLEAALNYLMRPLAG</sequence>
<keyword evidence="7" id="KW-1185">Reference proteome</keyword>
<dbReference type="RefSeq" id="WP_038608107.1">
    <property type="nucleotide sequence ID" value="NZ_CP008944.1"/>
</dbReference>